<name>F9VG15_LACGL</name>
<feature type="domain" description="Bro-N" evidence="1">
    <location>
        <begin position="15"/>
        <end position="109"/>
    </location>
</feature>
<dbReference type="InterPro" id="IPR003497">
    <property type="entry name" value="BRO_N_domain"/>
</dbReference>
<reference evidence="2 3" key="1">
    <citation type="journal article" date="2011" name="PLoS ONE">
        <title>Complete genome sequence and comparative analysis of the fish pathogen Lactococcus garvieae.</title>
        <authorList>
            <person name="Morita H."/>
            <person name="Toh H."/>
            <person name="Oshima K."/>
            <person name="Yoshizaki M."/>
            <person name="Kawanishi M."/>
            <person name="Nakaya K."/>
            <person name="Suzuki T."/>
            <person name="Miyauchi E."/>
            <person name="Ishii Y."/>
            <person name="Tanabe S."/>
            <person name="Murakami M."/>
            <person name="Hattori M."/>
        </authorList>
    </citation>
    <scope>NUCLEOTIDE SEQUENCE [LARGE SCALE GENOMIC DNA]</scope>
    <source>
        <strain evidence="2 3">Lg2</strain>
    </source>
</reference>
<dbReference type="AlphaFoldDB" id="F9VG15"/>
<keyword evidence="3" id="KW-1185">Reference proteome</keyword>
<sequence length="232" mass="26822">MNLIKVNQELFNGIICDVWRNDNHEIFMTTEQLAQCIGYQTRYGVTKLVQKNKYLKNREFSVSAKLAHGNGKSYQTRLFTFEGIKEVLFLAPKSETARKFRAWTRSVLTAYFKGELVKAEEMAKATVTRRTMTEAINESPHFEQKYHIIFSNLLAKLVSNGKYNSVVGMRKALGRPKAKLKQMLDSPQDLKNLQKYENSITNLLDLRFDYHEIAEFLTTKKLSESLATEDSF</sequence>
<evidence type="ECO:0000313" key="2">
    <source>
        <dbReference type="EMBL" id="BAK61266.1"/>
    </source>
</evidence>
<evidence type="ECO:0000259" key="1">
    <source>
        <dbReference type="SMART" id="SM01040"/>
    </source>
</evidence>
<dbReference type="EMBL" id="AP009333">
    <property type="protein sequence ID" value="BAK61266.1"/>
    <property type="molecule type" value="Genomic_DNA"/>
</dbReference>
<dbReference type="KEGG" id="lgv:LCGL_1806"/>
<dbReference type="SMART" id="SM01040">
    <property type="entry name" value="Bro-N"/>
    <property type="match status" value="1"/>
</dbReference>
<dbReference type="Proteomes" id="UP000008520">
    <property type="component" value="Chromosome"/>
</dbReference>
<organism evidence="2 3">
    <name type="scientific">Lactococcus garvieae (strain Lg2)</name>
    <name type="common">Enterococcus seriolicida</name>
    <dbReference type="NCBI Taxonomy" id="420890"/>
    <lineage>
        <taxon>Bacteria</taxon>
        <taxon>Bacillati</taxon>
        <taxon>Bacillota</taxon>
        <taxon>Bacilli</taxon>
        <taxon>Lactobacillales</taxon>
        <taxon>Streptococcaceae</taxon>
        <taxon>Lactococcus</taxon>
    </lineage>
</organism>
<proteinExistence type="predicted"/>
<dbReference type="eggNOG" id="COG3646">
    <property type="taxonomic scope" value="Bacteria"/>
</dbReference>
<dbReference type="PATRIC" id="fig|420890.5.peg.1779"/>
<evidence type="ECO:0000313" key="3">
    <source>
        <dbReference type="Proteomes" id="UP000008520"/>
    </source>
</evidence>
<protein>
    <submittedName>
        <fullName evidence="2">Hypothetical phage protein</fullName>
    </submittedName>
</protein>
<dbReference type="RefSeq" id="WP_003133229.1">
    <property type="nucleotide sequence ID" value="NC_017490.1"/>
</dbReference>
<dbReference type="HOGENOM" id="CLU_1193608_0_0_9"/>
<gene>
    <name evidence="2" type="ordered locus">LCGL_1806</name>
</gene>
<accession>F9VG15</accession>